<feature type="region of interest" description="Disordered" evidence="5">
    <location>
        <begin position="158"/>
        <end position="177"/>
    </location>
</feature>
<comment type="caution">
    <text evidence="7">The sequence shown here is derived from an EMBL/GenBank/DDBJ whole genome shotgun (WGS) entry which is preliminary data.</text>
</comment>
<evidence type="ECO:0000256" key="5">
    <source>
        <dbReference type="SAM" id="MobiDB-lite"/>
    </source>
</evidence>
<feature type="region of interest" description="Disordered" evidence="5">
    <location>
        <begin position="101"/>
        <end position="122"/>
    </location>
</feature>
<gene>
    <name evidence="7" type="ORF">E8E13_001897</name>
</gene>
<evidence type="ECO:0000256" key="3">
    <source>
        <dbReference type="ARBA" id="ARBA00022989"/>
    </source>
</evidence>
<reference evidence="7" key="1">
    <citation type="submission" date="2019-04" db="EMBL/GenBank/DDBJ databases">
        <title>Sequencing of skin fungus with MAO and IRED activity.</title>
        <authorList>
            <person name="Marsaioli A.J."/>
            <person name="Bonatto J.M.C."/>
            <person name="Reis Junior O."/>
        </authorList>
    </citation>
    <scope>NUCLEOTIDE SEQUENCE</scope>
    <source>
        <strain evidence="7">30M1</strain>
    </source>
</reference>
<feature type="compositionally biased region" description="Basic and acidic residues" evidence="5">
    <location>
        <begin position="164"/>
        <end position="177"/>
    </location>
</feature>
<sequence length="293" mass="31576">MTFGPEFWHACISTFSTPLNARALLTTSIGSRTDSTYEIITWTLDGSITIPFTASSTTTLSTGLAVADPIVIAWQEEDLHLFPSEYVASLVNRFNITVPLSTGSGNQSGTGGRPSGEPKSQLSTAAKAGIGLGAASAIIAIILAVALLCRRRRRKGRITATSTEQEHTKPELDGQEQHVAKKRWDAHVRGLPEADPTDLQELDSTALRAEADAQQDFSERTLQDNNVVPKESEPAELPAEELRHPNGAGRVVYPQRPGGNEPLGREEQERDGGQMRRSGDGCLRVHAGNTSAR</sequence>
<dbReference type="Proteomes" id="UP000801428">
    <property type="component" value="Unassembled WGS sequence"/>
</dbReference>
<feature type="compositionally biased region" description="Basic and acidic residues" evidence="5">
    <location>
        <begin position="263"/>
        <end position="279"/>
    </location>
</feature>
<proteinExistence type="predicted"/>
<evidence type="ECO:0000256" key="1">
    <source>
        <dbReference type="ARBA" id="ARBA00004167"/>
    </source>
</evidence>
<dbReference type="PANTHER" id="PTHR15549">
    <property type="entry name" value="PAIRED IMMUNOGLOBULIN-LIKE TYPE 2 RECEPTOR"/>
    <property type="match status" value="1"/>
</dbReference>
<keyword evidence="2 6" id="KW-0812">Transmembrane</keyword>
<protein>
    <submittedName>
        <fullName evidence="7">Uncharacterized protein</fullName>
    </submittedName>
</protein>
<dbReference type="GO" id="GO:0016020">
    <property type="term" value="C:membrane"/>
    <property type="evidence" value="ECO:0007669"/>
    <property type="project" value="UniProtKB-SubCell"/>
</dbReference>
<dbReference type="OrthoDB" id="4770059at2759"/>
<feature type="region of interest" description="Disordered" evidence="5">
    <location>
        <begin position="216"/>
        <end position="293"/>
    </location>
</feature>
<keyword evidence="8" id="KW-1185">Reference proteome</keyword>
<name>A0A9P4T624_CURKU</name>
<evidence type="ECO:0000313" key="7">
    <source>
        <dbReference type="EMBL" id="KAF2995218.1"/>
    </source>
</evidence>
<evidence type="ECO:0000256" key="2">
    <source>
        <dbReference type="ARBA" id="ARBA00022692"/>
    </source>
</evidence>
<feature type="transmembrane region" description="Helical" evidence="6">
    <location>
        <begin position="128"/>
        <end position="149"/>
    </location>
</feature>
<keyword evidence="3 6" id="KW-1133">Transmembrane helix</keyword>
<accession>A0A9P4T624</accession>
<evidence type="ECO:0000313" key="8">
    <source>
        <dbReference type="Proteomes" id="UP000801428"/>
    </source>
</evidence>
<evidence type="ECO:0000256" key="4">
    <source>
        <dbReference type="ARBA" id="ARBA00023136"/>
    </source>
</evidence>
<evidence type="ECO:0000256" key="6">
    <source>
        <dbReference type="SAM" id="Phobius"/>
    </source>
</evidence>
<dbReference type="InterPro" id="IPR051694">
    <property type="entry name" value="Immunoregulatory_rcpt-like"/>
</dbReference>
<dbReference type="GO" id="GO:0071944">
    <property type="term" value="C:cell periphery"/>
    <property type="evidence" value="ECO:0007669"/>
    <property type="project" value="UniProtKB-ARBA"/>
</dbReference>
<organism evidence="7 8">
    <name type="scientific">Curvularia kusanoi</name>
    <name type="common">Cochliobolus kusanoi</name>
    <dbReference type="NCBI Taxonomy" id="90978"/>
    <lineage>
        <taxon>Eukaryota</taxon>
        <taxon>Fungi</taxon>
        <taxon>Dikarya</taxon>
        <taxon>Ascomycota</taxon>
        <taxon>Pezizomycotina</taxon>
        <taxon>Dothideomycetes</taxon>
        <taxon>Pleosporomycetidae</taxon>
        <taxon>Pleosporales</taxon>
        <taxon>Pleosporineae</taxon>
        <taxon>Pleosporaceae</taxon>
        <taxon>Curvularia</taxon>
    </lineage>
</organism>
<dbReference type="EMBL" id="SWKU01000034">
    <property type="protein sequence ID" value="KAF2995218.1"/>
    <property type="molecule type" value="Genomic_DNA"/>
</dbReference>
<dbReference type="PANTHER" id="PTHR15549:SF6">
    <property type="entry name" value="MID2 DOMAIN-CONTAINING PROTEIN"/>
    <property type="match status" value="1"/>
</dbReference>
<dbReference type="AlphaFoldDB" id="A0A9P4T624"/>
<keyword evidence="4 6" id="KW-0472">Membrane</keyword>
<comment type="subcellular location">
    <subcellularLocation>
        <location evidence="1">Membrane</location>
        <topology evidence="1">Single-pass membrane protein</topology>
    </subcellularLocation>
</comment>